<reference evidence="1 2" key="1">
    <citation type="journal article" date="2009" name="Nat. Genet.">
        <title>The genome of the cucumber, Cucumis sativus L.</title>
        <authorList>
            <person name="Huang S."/>
            <person name="Li R."/>
            <person name="Zhang Z."/>
            <person name="Li L."/>
            <person name="Gu X."/>
            <person name="Fan W."/>
            <person name="Lucas W.J."/>
            <person name="Wang X."/>
            <person name="Xie B."/>
            <person name="Ni P."/>
            <person name="Ren Y."/>
            <person name="Zhu H."/>
            <person name="Li J."/>
            <person name="Lin K."/>
            <person name="Jin W."/>
            <person name="Fei Z."/>
            <person name="Li G."/>
            <person name="Staub J."/>
            <person name="Kilian A."/>
            <person name="van der Vossen E.A."/>
            <person name="Wu Y."/>
            <person name="Guo J."/>
            <person name="He J."/>
            <person name="Jia Z."/>
            <person name="Ren Y."/>
            <person name="Tian G."/>
            <person name="Lu Y."/>
            <person name="Ruan J."/>
            <person name="Qian W."/>
            <person name="Wang M."/>
            <person name="Huang Q."/>
            <person name="Li B."/>
            <person name="Xuan Z."/>
            <person name="Cao J."/>
            <person name="Asan"/>
            <person name="Wu Z."/>
            <person name="Zhang J."/>
            <person name="Cai Q."/>
            <person name="Bai Y."/>
            <person name="Zhao B."/>
            <person name="Han Y."/>
            <person name="Li Y."/>
            <person name="Li X."/>
            <person name="Wang S."/>
            <person name="Shi Q."/>
            <person name="Liu S."/>
            <person name="Cho W.K."/>
            <person name="Kim J.Y."/>
            <person name="Xu Y."/>
            <person name="Heller-Uszynska K."/>
            <person name="Miao H."/>
            <person name="Cheng Z."/>
            <person name="Zhang S."/>
            <person name="Wu J."/>
            <person name="Yang Y."/>
            <person name="Kang H."/>
            <person name="Li M."/>
            <person name="Liang H."/>
            <person name="Ren X."/>
            <person name="Shi Z."/>
            <person name="Wen M."/>
            <person name="Jian M."/>
            <person name="Yang H."/>
            <person name="Zhang G."/>
            <person name="Yang Z."/>
            <person name="Chen R."/>
            <person name="Liu S."/>
            <person name="Li J."/>
            <person name="Ma L."/>
            <person name="Liu H."/>
            <person name="Zhou Y."/>
            <person name="Zhao J."/>
            <person name="Fang X."/>
            <person name="Li G."/>
            <person name="Fang L."/>
            <person name="Li Y."/>
            <person name="Liu D."/>
            <person name="Zheng H."/>
            <person name="Zhang Y."/>
            <person name="Qin N."/>
            <person name="Li Z."/>
            <person name="Yang G."/>
            <person name="Yang S."/>
            <person name="Bolund L."/>
            <person name="Kristiansen K."/>
            <person name="Zheng H."/>
            <person name="Li S."/>
            <person name="Zhang X."/>
            <person name="Yang H."/>
            <person name="Wang J."/>
            <person name="Sun R."/>
            <person name="Zhang B."/>
            <person name="Jiang S."/>
            <person name="Wang J."/>
            <person name="Du Y."/>
            <person name="Li S."/>
        </authorList>
    </citation>
    <scope>NUCLEOTIDE SEQUENCE [LARGE SCALE GENOMIC DNA]</scope>
    <source>
        <strain evidence="2">cv. 9930</strain>
    </source>
</reference>
<sequence>MVLAEDGLEMKFSTICSLREHVVDDMMFETYDLIRDCMDNAIDQLKTIADDLIKRSTGSMCGAGGHYAYEVHFGPYYGGHQVLLCDNP</sequence>
<organism evidence="1 2">
    <name type="scientific">Cucumis sativus</name>
    <name type="common">Cucumber</name>
    <dbReference type="NCBI Taxonomy" id="3659"/>
    <lineage>
        <taxon>Eukaryota</taxon>
        <taxon>Viridiplantae</taxon>
        <taxon>Streptophyta</taxon>
        <taxon>Embryophyta</taxon>
        <taxon>Tracheophyta</taxon>
        <taxon>Spermatophyta</taxon>
        <taxon>Magnoliopsida</taxon>
        <taxon>eudicotyledons</taxon>
        <taxon>Gunneridae</taxon>
        <taxon>Pentapetalae</taxon>
        <taxon>rosids</taxon>
        <taxon>fabids</taxon>
        <taxon>Cucurbitales</taxon>
        <taxon>Cucurbitaceae</taxon>
        <taxon>Benincaseae</taxon>
        <taxon>Cucumis</taxon>
    </lineage>
</organism>
<evidence type="ECO:0000313" key="2">
    <source>
        <dbReference type="Proteomes" id="UP000029981"/>
    </source>
</evidence>
<reference evidence="1 2" key="2">
    <citation type="journal article" date="2009" name="PLoS ONE">
        <title>An integrated genetic and cytogenetic map of the cucumber genome.</title>
        <authorList>
            <person name="Ren Y."/>
            <person name="Zhang Z."/>
            <person name="Liu J."/>
            <person name="Staub J.E."/>
            <person name="Han Y."/>
            <person name="Cheng Z."/>
            <person name="Li X."/>
            <person name="Lu J."/>
            <person name="Miao H."/>
            <person name="Kang H."/>
            <person name="Xie B."/>
            <person name="Gu X."/>
            <person name="Wang X."/>
            <person name="Du Y."/>
            <person name="Jin W."/>
            <person name="Huang S."/>
        </authorList>
    </citation>
    <scope>NUCLEOTIDE SEQUENCE [LARGE SCALE GENOMIC DNA]</scope>
    <source>
        <strain evidence="2">cv. 9930</strain>
    </source>
</reference>
<dbReference type="Proteomes" id="UP000029981">
    <property type="component" value="Chromosome 3"/>
</dbReference>
<evidence type="ECO:0000313" key="1">
    <source>
        <dbReference type="EMBL" id="KGN58036.1"/>
    </source>
</evidence>
<proteinExistence type="predicted"/>
<keyword evidence="2" id="KW-1185">Reference proteome</keyword>
<dbReference type="Gramene" id="KGN58036">
    <property type="protein sequence ID" value="KGN58036"/>
    <property type="gene ID" value="Csa_3G449120"/>
</dbReference>
<reference evidence="1 2" key="3">
    <citation type="journal article" date="2010" name="BMC Genomics">
        <title>Transcriptome sequencing and comparative analysis of cucumber flowers with different sex types.</title>
        <authorList>
            <person name="Guo S."/>
            <person name="Zheng Y."/>
            <person name="Joung J.G."/>
            <person name="Liu S."/>
            <person name="Zhang Z."/>
            <person name="Crasta O.R."/>
            <person name="Sobral B.W."/>
            <person name="Xu Y."/>
            <person name="Huang S."/>
            <person name="Fei Z."/>
        </authorList>
    </citation>
    <scope>NUCLEOTIDE SEQUENCE [LARGE SCALE GENOMIC DNA]</scope>
    <source>
        <strain evidence="2">cv. 9930</strain>
    </source>
</reference>
<name>A0A0A0LDB2_CUCSA</name>
<protein>
    <submittedName>
        <fullName evidence="1">Uncharacterized protein</fullName>
    </submittedName>
</protein>
<dbReference type="EMBL" id="CM002924">
    <property type="protein sequence ID" value="KGN58036.1"/>
    <property type="molecule type" value="Genomic_DNA"/>
</dbReference>
<reference evidence="1 2" key="4">
    <citation type="journal article" date="2011" name="BMC Genomics">
        <title>RNA-Seq improves annotation of protein-coding genes in the cucumber genome.</title>
        <authorList>
            <person name="Li Z."/>
            <person name="Zhang Z."/>
            <person name="Yan P."/>
            <person name="Huang S."/>
            <person name="Fei Z."/>
            <person name="Lin K."/>
        </authorList>
    </citation>
    <scope>NUCLEOTIDE SEQUENCE [LARGE SCALE GENOMIC DNA]</scope>
    <source>
        <strain evidence="2">cv. 9930</strain>
    </source>
</reference>
<accession>A0A0A0LDB2</accession>
<dbReference type="AlphaFoldDB" id="A0A0A0LDB2"/>
<gene>
    <name evidence="1" type="ORF">Csa_3G449120</name>
</gene>